<evidence type="ECO:0000313" key="3">
    <source>
        <dbReference type="Proteomes" id="UP000198297"/>
    </source>
</evidence>
<dbReference type="Proteomes" id="UP000198297">
    <property type="component" value="Unassembled WGS sequence"/>
</dbReference>
<reference evidence="2 3" key="1">
    <citation type="submission" date="2017-06" db="EMBL/GenBank/DDBJ databases">
        <authorList>
            <person name="Kim H.J."/>
            <person name="Triplett B.A."/>
        </authorList>
    </citation>
    <scope>NUCLEOTIDE SEQUENCE [LARGE SCALE GENOMIC DNA]</scope>
    <source>
        <strain evidence="2 3">DSM 19316</strain>
    </source>
</reference>
<evidence type="ECO:0000259" key="1">
    <source>
        <dbReference type="Pfam" id="PF26489"/>
    </source>
</evidence>
<organism evidence="2 3">
    <name type="scientific">Halorubrum ezzemoulense</name>
    <name type="common">Halorubrum chaoviator</name>
    <dbReference type="NCBI Taxonomy" id="337243"/>
    <lineage>
        <taxon>Archaea</taxon>
        <taxon>Methanobacteriati</taxon>
        <taxon>Methanobacteriota</taxon>
        <taxon>Stenosarchaea group</taxon>
        <taxon>Halobacteria</taxon>
        <taxon>Halobacteriales</taxon>
        <taxon>Haloferacaceae</taxon>
        <taxon>Halorubrum</taxon>
    </lineage>
</organism>
<accession>A0A238YL56</accession>
<name>A0A238YL56_HALEZ</name>
<dbReference type="Pfam" id="PF26489">
    <property type="entry name" value="DUF8165"/>
    <property type="match status" value="1"/>
</dbReference>
<dbReference type="AlphaFoldDB" id="A0A238YL56"/>
<protein>
    <recommendedName>
        <fullName evidence="1">DUF8165 domain-containing protein</fullName>
    </recommendedName>
</protein>
<dbReference type="EMBL" id="FZNK01000014">
    <property type="protein sequence ID" value="SNR71780.1"/>
    <property type="molecule type" value="Genomic_DNA"/>
</dbReference>
<evidence type="ECO:0000313" key="2">
    <source>
        <dbReference type="EMBL" id="SNR71780.1"/>
    </source>
</evidence>
<dbReference type="RefSeq" id="WP_089309165.1">
    <property type="nucleotide sequence ID" value="NZ_FZNK01000014.1"/>
</dbReference>
<gene>
    <name evidence="2" type="ORF">SAMN06266787_11428</name>
</gene>
<feature type="domain" description="DUF8165" evidence="1">
    <location>
        <begin position="1"/>
        <end position="118"/>
    </location>
</feature>
<proteinExistence type="predicted"/>
<dbReference type="InterPro" id="IPR058472">
    <property type="entry name" value="DUF8165"/>
</dbReference>
<sequence length="118" mass="12920">MLKGHYKSAGGRIQYGDATDLFPVDELNATVHQYRDAERVLENVRSEDVICVYPESMATGYALGQNPLTAIRVETLPATVRGRLDDALDAAISSFAIVQVGKWVTSSPNRSLSEYETA</sequence>